<gene>
    <name evidence="2" type="ORF">OTU49_012994</name>
</gene>
<protein>
    <submittedName>
        <fullName evidence="2">Uncharacterized protein</fullName>
    </submittedName>
</protein>
<evidence type="ECO:0000313" key="2">
    <source>
        <dbReference type="EMBL" id="KAK8720980.1"/>
    </source>
</evidence>
<dbReference type="PANTHER" id="PTHR31977">
    <property type="entry name" value="UPF0696 PROTEIN C11ORF68"/>
    <property type="match status" value="1"/>
</dbReference>
<dbReference type="InterPro" id="IPR015034">
    <property type="entry name" value="Bles03"/>
</dbReference>
<dbReference type="EMBL" id="JARKIK010000142">
    <property type="protein sequence ID" value="KAK8720980.1"/>
    <property type="molecule type" value="Genomic_DNA"/>
</dbReference>
<dbReference type="SUPFAM" id="SSF55418">
    <property type="entry name" value="eIF4e-like"/>
    <property type="match status" value="1"/>
</dbReference>
<comment type="similarity">
    <text evidence="1">Belongs to the UPF0696 family.</text>
</comment>
<evidence type="ECO:0000313" key="3">
    <source>
        <dbReference type="Proteomes" id="UP001445076"/>
    </source>
</evidence>
<organism evidence="2 3">
    <name type="scientific">Cherax quadricarinatus</name>
    <name type="common">Australian red claw crayfish</name>
    <dbReference type="NCBI Taxonomy" id="27406"/>
    <lineage>
        <taxon>Eukaryota</taxon>
        <taxon>Metazoa</taxon>
        <taxon>Ecdysozoa</taxon>
        <taxon>Arthropoda</taxon>
        <taxon>Crustacea</taxon>
        <taxon>Multicrustacea</taxon>
        <taxon>Malacostraca</taxon>
        <taxon>Eumalacostraca</taxon>
        <taxon>Eucarida</taxon>
        <taxon>Decapoda</taxon>
        <taxon>Pleocyemata</taxon>
        <taxon>Astacidea</taxon>
        <taxon>Parastacoidea</taxon>
        <taxon>Parastacidae</taxon>
        <taxon>Cherax</taxon>
    </lineage>
</organism>
<dbReference type="AlphaFoldDB" id="A0AAW0VWP7"/>
<comment type="caution">
    <text evidence="2">The sequence shown here is derived from an EMBL/GenBank/DDBJ whole genome shotgun (WGS) entry which is preliminary data.</text>
</comment>
<dbReference type="InterPro" id="IPR023398">
    <property type="entry name" value="TIF_eIF4e-like"/>
</dbReference>
<accession>A0AAW0VWP7</accession>
<name>A0AAW0VWP7_CHEQU</name>
<dbReference type="Gene3D" id="3.30.760.10">
    <property type="entry name" value="RNA Cap, Translation Initiation Factor Eif4e"/>
    <property type="match status" value="1"/>
</dbReference>
<evidence type="ECO:0000256" key="1">
    <source>
        <dbReference type="ARBA" id="ARBA00010568"/>
    </source>
</evidence>
<dbReference type="Proteomes" id="UP001445076">
    <property type="component" value="Unassembled WGS sequence"/>
</dbReference>
<dbReference type="Pfam" id="PF08939">
    <property type="entry name" value="Bles03"/>
    <property type="match status" value="1"/>
</dbReference>
<dbReference type="PANTHER" id="PTHR31977:SF1">
    <property type="entry name" value="UPF0696 PROTEIN C11ORF68"/>
    <property type="match status" value="1"/>
</dbReference>
<sequence>MGDSSRYIKKDIAAEAHELDDLEWIIYDPQKSLETLSDFLEEWIPSRAYREDGIGWICVRGYNVPEKEISICNLTNLLKEWNSLKESGRQIDLQKITELAKTYTLTSGKWILHVDTGVKANYFWKLIARGIVEGKLPSNCAKISSVLPDEENHVVCIYNKNFTDNKEVCLLEKGIREIGLKCCLRYKPDVYTYIDIYRGNKWNLRPTIYKSVYDILTKQSKITTNETYPQMLQY</sequence>
<reference evidence="2 3" key="1">
    <citation type="journal article" date="2024" name="BMC Genomics">
        <title>Genome assembly of redclaw crayfish (Cherax quadricarinatus) provides insights into its immune adaptation and hypoxia tolerance.</title>
        <authorList>
            <person name="Liu Z."/>
            <person name="Zheng J."/>
            <person name="Li H."/>
            <person name="Fang K."/>
            <person name="Wang S."/>
            <person name="He J."/>
            <person name="Zhou D."/>
            <person name="Weng S."/>
            <person name="Chi M."/>
            <person name="Gu Z."/>
            <person name="He J."/>
            <person name="Li F."/>
            <person name="Wang M."/>
        </authorList>
    </citation>
    <scope>NUCLEOTIDE SEQUENCE [LARGE SCALE GENOMIC DNA]</scope>
    <source>
        <strain evidence="2">ZL_2023a</strain>
    </source>
</reference>
<keyword evidence="3" id="KW-1185">Reference proteome</keyword>
<proteinExistence type="inferred from homology"/>